<protein>
    <submittedName>
        <fullName evidence="2">Uncharacterized protein</fullName>
    </submittedName>
</protein>
<name>A0AAD9GVD1_9STRA</name>
<sequence length="90" mass="10130">MYYTGSKEELRTPIFPPLLVFGALLVLRTLFQGGFVKSIVLGVNSLLVFKVLFKGNPKVYTSNMNVLFYGVFKIELSTAWILMFVFTAAL</sequence>
<reference evidence="2" key="1">
    <citation type="submission" date="2023-08" db="EMBL/GenBank/DDBJ databases">
        <title>Reference Genome Resource for the Citrus Pathogen Phytophthora citrophthora.</title>
        <authorList>
            <person name="Moller H."/>
            <person name="Coetzee B."/>
            <person name="Rose L.J."/>
            <person name="Van Niekerk J.M."/>
        </authorList>
    </citation>
    <scope>NUCLEOTIDE SEQUENCE</scope>
    <source>
        <strain evidence="2">STE-U-9442</strain>
    </source>
</reference>
<keyword evidence="1" id="KW-0472">Membrane</keyword>
<dbReference type="EMBL" id="JASMQC010000005">
    <property type="protein sequence ID" value="KAK1944761.1"/>
    <property type="molecule type" value="Genomic_DNA"/>
</dbReference>
<organism evidence="2 3">
    <name type="scientific">Phytophthora citrophthora</name>
    <dbReference type="NCBI Taxonomy" id="4793"/>
    <lineage>
        <taxon>Eukaryota</taxon>
        <taxon>Sar</taxon>
        <taxon>Stramenopiles</taxon>
        <taxon>Oomycota</taxon>
        <taxon>Peronosporomycetes</taxon>
        <taxon>Peronosporales</taxon>
        <taxon>Peronosporaceae</taxon>
        <taxon>Phytophthora</taxon>
    </lineage>
</organism>
<gene>
    <name evidence="2" type="ORF">P3T76_003294</name>
</gene>
<dbReference type="AlphaFoldDB" id="A0AAD9GVD1"/>
<evidence type="ECO:0000313" key="2">
    <source>
        <dbReference type="EMBL" id="KAK1944761.1"/>
    </source>
</evidence>
<evidence type="ECO:0000313" key="3">
    <source>
        <dbReference type="Proteomes" id="UP001259832"/>
    </source>
</evidence>
<evidence type="ECO:0000256" key="1">
    <source>
        <dbReference type="SAM" id="Phobius"/>
    </source>
</evidence>
<keyword evidence="1" id="KW-0812">Transmembrane</keyword>
<keyword evidence="3" id="KW-1185">Reference proteome</keyword>
<dbReference type="Proteomes" id="UP001259832">
    <property type="component" value="Unassembled WGS sequence"/>
</dbReference>
<feature type="transmembrane region" description="Helical" evidence="1">
    <location>
        <begin position="35"/>
        <end position="53"/>
    </location>
</feature>
<feature type="transmembrane region" description="Helical" evidence="1">
    <location>
        <begin position="65"/>
        <end position="89"/>
    </location>
</feature>
<keyword evidence="1" id="KW-1133">Transmembrane helix</keyword>
<proteinExistence type="predicted"/>
<comment type="caution">
    <text evidence="2">The sequence shown here is derived from an EMBL/GenBank/DDBJ whole genome shotgun (WGS) entry which is preliminary data.</text>
</comment>
<accession>A0AAD9GVD1</accession>